<dbReference type="SMART" id="SM00228">
    <property type="entry name" value="PDZ"/>
    <property type="match status" value="1"/>
</dbReference>
<feature type="compositionally biased region" description="Basic and acidic residues" evidence="1">
    <location>
        <begin position="868"/>
        <end position="883"/>
    </location>
</feature>
<feature type="region of interest" description="Disordered" evidence="1">
    <location>
        <begin position="858"/>
        <end position="883"/>
    </location>
</feature>
<feature type="compositionally biased region" description="Polar residues" evidence="1">
    <location>
        <begin position="319"/>
        <end position="365"/>
    </location>
</feature>
<dbReference type="InterPro" id="IPR011993">
    <property type="entry name" value="PH-like_dom_sf"/>
</dbReference>
<feature type="region of interest" description="Disordered" evidence="1">
    <location>
        <begin position="62"/>
        <end position="91"/>
    </location>
</feature>
<feature type="domain" description="PDZ" evidence="3">
    <location>
        <begin position="163"/>
        <end position="241"/>
    </location>
</feature>
<dbReference type="SMART" id="SM00325">
    <property type="entry name" value="RhoGEF"/>
    <property type="match status" value="1"/>
</dbReference>
<dbReference type="Pfam" id="PF00595">
    <property type="entry name" value="PDZ"/>
    <property type="match status" value="1"/>
</dbReference>
<dbReference type="EMBL" id="UFQT01001835">
    <property type="protein sequence ID" value="SSX31957.1"/>
    <property type="molecule type" value="Genomic_DNA"/>
</dbReference>
<feature type="compositionally biased region" description="Low complexity" evidence="1">
    <location>
        <begin position="1576"/>
        <end position="1585"/>
    </location>
</feature>
<feature type="region of interest" description="Disordered" evidence="1">
    <location>
        <begin position="1739"/>
        <end position="1759"/>
    </location>
</feature>
<feature type="region of interest" description="Disordered" evidence="1">
    <location>
        <begin position="1794"/>
        <end position="1817"/>
    </location>
</feature>
<name>A0A336MUN1_CULSO</name>
<dbReference type="Gene3D" id="2.30.29.30">
    <property type="entry name" value="Pleckstrin-homology domain (PH domain)/Phosphotyrosine-binding domain (PTB)"/>
    <property type="match status" value="1"/>
</dbReference>
<feature type="region of interest" description="Disordered" evidence="1">
    <location>
        <begin position="1002"/>
        <end position="1087"/>
    </location>
</feature>
<feature type="region of interest" description="Disordered" evidence="1">
    <location>
        <begin position="1430"/>
        <end position="1459"/>
    </location>
</feature>
<feature type="compositionally biased region" description="Polar residues" evidence="1">
    <location>
        <begin position="1073"/>
        <end position="1083"/>
    </location>
</feature>
<dbReference type="Gene3D" id="2.30.42.10">
    <property type="match status" value="1"/>
</dbReference>
<dbReference type="SUPFAM" id="SSF50156">
    <property type="entry name" value="PDZ domain-like"/>
    <property type="match status" value="1"/>
</dbReference>
<dbReference type="Pfam" id="PF00621">
    <property type="entry name" value="RhoGEF"/>
    <property type="match status" value="1"/>
</dbReference>
<dbReference type="InterPro" id="IPR000219">
    <property type="entry name" value="DH_dom"/>
</dbReference>
<feature type="compositionally biased region" description="Low complexity" evidence="1">
    <location>
        <begin position="1802"/>
        <end position="1812"/>
    </location>
</feature>
<dbReference type="PROSITE" id="PS50010">
    <property type="entry name" value="DH_2"/>
    <property type="match status" value="1"/>
</dbReference>
<evidence type="ECO:0000256" key="1">
    <source>
        <dbReference type="SAM" id="MobiDB-lite"/>
    </source>
</evidence>
<feature type="compositionally biased region" description="Acidic residues" evidence="1">
    <location>
        <begin position="1430"/>
        <end position="1440"/>
    </location>
</feature>
<reference evidence="4" key="1">
    <citation type="submission" date="2018-07" db="EMBL/GenBank/DDBJ databases">
        <authorList>
            <person name="Quirk P.G."/>
            <person name="Krulwich T.A."/>
        </authorList>
    </citation>
    <scope>NUCLEOTIDE SEQUENCE</scope>
</reference>
<protein>
    <submittedName>
        <fullName evidence="4">CSON004268 protein</fullName>
    </submittedName>
</protein>
<dbReference type="GO" id="GO:0005886">
    <property type="term" value="C:plasma membrane"/>
    <property type="evidence" value="ECO:0007669"/>
    <property type="project" value="TreeGrafter"/>
</dbReference>
<evidence type="ECO:0000259" key="3">
    <source>
        <dbReference type="PROSITE" id="PS50106"/>
    </source>
</evidence>
<feature type="compositionally biased region" description="Low complexity" evidence="1">
    <location>
        <begin position="67"/>
        <end position="83"/>
    </location>
</feature>
<dbReference type="SUPFAM" id="SSF48065">
    <property type="entry name" value="DBL homology domain (DH-domain)"/>
    <property type="match status" value="1"/>
</dbReference>
<dbReference type="PROSITE" id="PS50106">
    <property type="entry name" value="PDZ"/>
    <property type="match status" value="1"/>
</dbReference>
<gene>
    <name evidence="4" type="primary">CSON004268</name>
</gene>
<feature type="compositionally biased region" description="Low complexity" evidence="1">
    <location>
        <begin position="1028"/>
        <end position="1040"/>
    </location>
</feature>
<feature type="compositionally biased region" description="Polar residues" evidence="1">
    <location>
        <begin position="1592"/>
        <end position="1601"/>
    </location>
</feature>
<feature type="region of interest" description="Disordered" evidence="1">
    <location>
        <begin position="1471"/>
        <end position="1513"/>
    </location>
</feature>
<feature type="compositionally biased region" description="Low complexity" evidence="1">
    <location>
        <begin position="1472"/>
        <end position="1489"/>
    </location>
</feature>
<dbReference type="InterPro" id="IPR035899">
    <property type="entry name" value="DBL_dom_sf"/>
</dbReference>
<evidence type="ECO:0000259" key="2">
    <source>
        <dbReference type="PROSITE" id="PS50010"/>
    </source>
</evidence>
<feature type="region of interest" description="Disordered" evidence="1">
    <location>
        <begin position="1237"/>
        <end position="1291"/>
    </location>
</feature>
<feature type="region of interest" description="Disordered" evidence="1">
    <location>
        <begin position="289"/>
        <end position="374"/>
    </location>
</feature>
<feature type="compositionally biased region" description="Basic and acidic residues" evidence="1">
    <location>
        <begin position="1015"/>
        <end position="1027"/>
    </location>
</feature>
<dbReference type="CDD" id="cd00136">
    <property type="entry name" value="PDZ_canonical"/>
    <property type="match status" value="1"/>
</dbReference>
<dbReference type="Gene3D" id="1.20.900.10">
    <property type="entry name" value="Dbl homology (DH) domain"/>
    <property type="match status" value="1"/>
</dbReference>
<feature type="compositionally biased region" description="Low complexity" evidence="1">
    <location>
        <begin position="1496"/>
        <end position="1513"/>
    </location>
</feature>
<evidence type="ECO:0000313" key="4">
    <source>
        <dbReference type="EMBL" id="SSX31957.1"/>
    </source>
</evidence>
<proteinExistence type="predicted"/>
<feature type="compositionally biased region" description="Low complexity" evidence="1">
    <location>
        <begin position="1002"/>
        <end position="1014"/>
    </location>
</feature>
<feature type="region of interest" description="Disordered" evidence="1">
    <location>
        <begin position="1574"/>
        <end position="1604"/>
    </location>
</feature>
<sequence>MILFYHRDLHFVKYLLKLDILRSEFLGCMSLPIKNVVKTEINGTFKLQPQSSLTYPTPRILEKQTSEKQQTPSKQQQQQPTSTMNEFSQESSEDMIINLDDNGTGNADPIALSKKALHQRDADENLFLRFLELDPPVENNPQRRQSASLNYKSSNGRTPFTISKKLVKQGDRGFGMSIVWTHPPRVERVEPGLSAEKGGILPGDYIVFVDKENVVTMPEGDILNLIKAQGGTLQLEIFRRPASSSQTNGIKSTLYNVAANVASSHPNNVGNNSTISAFVTNTAATISSTSHMQANRSQSPSTVSQQQQSFQLQPAPQSHVYSSSSTIQQTPTHQAHTLQRQQPVHILTSNSTLADTEPEASSSTKHAPFIPPLVPGTCSNTSIETSKRKLNLPQVTFSKESILPTTPEDHRRRVLYQLINREQHFISALQFGIERFMTSMKDRKDLISPNDHKVLFQNIDELLRISEDILEQLIQDDHEPQIHFASRVYLSKTTAICAAYKKYCTGLKKADCVLVNKSRNLNSDFMKFITEPPVPRKRPDLTTFIHRPLQHFREVLKLVQLLASFCRLDTEEFNNFSTVINELQNAYREITTTAGLMEPLCDGRPLLTLQDLEARLVFTKCKPFVLATPGRQWIFGGDLSRVEGKSVKPYWTLLFSDILLFAKVSRDRVLFITEDPIPLAHIVDSCFTVKRKGTEFRLTTDPNGRAAESPTVHCGPDITRTPRKNSKRKSVILRAPSPELKAVWQNLITRQIFLANAAVGSTPLSSPLESPDLMQSLLPFGEIGATTTSVSSIKLSMDNIHNRNSQQSTKLTSNVSKQIEEFIDEKCRNLNKSGTSKGGALHLAQWMKFQLEKQAIESEPIDSDPDDETNKIKDWSPEEVQKRSTELKLIDENGVCCKTSTVHPLTKILSENNCNVNNKNQSNSIESRLNIKCSSNDLTENNRQSPIEEKNNNNNKSPLPSRSTTPDSQVTVRSSPLSNKIDTISVCRDCVRKCKSRLSSSSSNSLLVHSSGGSAKDHKCCKNERKGSNASSTLSSASSTITGEIKTDSSHGQDKSKLISSSSNSIQSDNVSRKVTSNTSNPKTPEYRIKNATPCPCKCTPEDFQSSTLEPDTCIHETVKIFDNMTDVKKQVIISNSPKSVVSEKNATKIDECDKIEDTSNKAFNEDEDWSLMLIGLAQINPTASLVNFDPFEVVPTISVVPPTPEGANARNSNPNIWDINKLSPDDNEDQIIVPKQTQPQSSFSDDSPDEPPYLTLNTGLKRYGTMSSLERVPSEDADDKTYNSSDEDSENDIKIVTREYYTNTQSIKAWTSRAGAFLEESKAFIDRYLVNRPLPETSIKRSNDTLESSGAASSEDLWGTPTSGGEYDDAHNFILTDHNQLSPTKSSSDYSGPEEPELMMDELLMMAPPVTSSNMRGLLPRRRLEPLFEEDTESGESDDERPLNGSKAQQGQSMVEKTCEDGVSLVNAQIESDSSQTSTSPESSTPVDSLREQHLAQMQQHRSQQRQQPLTQLHSVARAARSLTTLHRQQNRIYGNAADKYYVSAQIIQETKITNCTEITESSVEISNVTSQQINNNSHNNNKPNDLDVTESITQSQQPPISHHLSPRLEMRLAMNRDILCEEDLMNYDAGPDLTSILGHDLSSYRRMTGKDIIMNRIINSKSSNQNNFCRSNVEHTSYYPQNHSKMDTPILNRKKSNQRIWNSSGFVEREENALSDLERLARREKIYCMTQLQNSPQRTKVMTSQTDITTSQTTPQLAKRPNKILNFFARRNSEQLLVSSASNSSRLTYEDANDFDSTHTPSSSTSIRSISPRKELERPVVDRRFWKQLQRRQQSRSFDVNNEDT</sequence>
<feature type="region of interest" description="Disordered" evidence="1">
    <location>
        <begin position="1340"/>
        <end position="1371"/>
    </location>
</feature>
<dbReference type="InterPro" id="IPR001478">
    <property type="entry name" value="PDZ"/>
</dbReference>
<feature type="compositionally biased region" description="Polar residues" evidence="1">
    <location>
        <begin position="936"/>
        <end position="945"/>
    </location>
</feature>
<dbReference type="VEuPathDB" id="VectorBase:CSON004268"/>
<feature type="compositionally biased region" description="Low complexity" evidence="1">
    <location>
        <begin position="297"/>
        <end position="318"/>
    </location>
</feature>
<feature type="domain" description="DH" evidence="2">
    <location>
        <begin position="410"/>
        <end position="593"/>
    </location>
</feature>
<feature type="compositionally biased region" description="Polar residues" evidence="1">
    <location>
        <begin position="1447"/>
        <end position="1456"/>
    </location>
</feature>
<dbReference type="PANTHER" id="PTHR46848">
    <property type="entry name" value="REGULATOR OF G-PROTEIN SIGNALING 3"/>
    <property type="match status" value="1"/>
</dbReference>
<dbReference type="InterPro" id="IPR036034">
    <property type="entry name" value="PDZ_sf"/>
</dbReference>
<dbReference type="SUPFAM" id="SSF50729">
    <property type="entry name" value="PH domain-like"/>
    <property type="match status" value="1"/>
</dbReference>
<feature type="compositionally biased region" description="Low complexity" evidence="1">
    <location>
        <begin position="1237"/>
        <end position="1246"/>
    </location>
</feature>
<feature type="compositionally biased region" description="Low complexity" evidence="1">
    <location>
        <begin position="1058"/>
        <end position="1070"/>
    </location>
</feature>
<accession>A0A336MUN1</accession>
<feature type="compositionally biased region" description="Low complexity" evidence="1">
    <location>
        <begin position="1745"/>
        <end position="1756"/>
    </location>
</feature>
<feature type="compositionally biased region" description="Polar residues" evidence="1">
    <location>
        <begin position="957"/>
        <end position="975"/>
    </location>
</feature>
<organism evidence="4">
    <name type="scientific">Culicoides sonorensis</name>
    <name type="common">Biting midge</name>
    <dbReference type="NCBI Taxonomy" id="179676"/>
    <lineage>
        <taxon>Eukaryota</taxon>
        <taxon>Metazoa</taxon>
        <taxon>Ecdysozoa</taxon>
        <taxon>Arthropoda</taxon>
        <taxon>Hexapoda</taxon>
        <taxon>Insecta</taxon>
        <taxon>Pterygota</taxon>
        <taxon>Neoptera</taxon>
        <taxon>Endopterygota</taxon>
        <taxon>Diptera</taxon>
        <taxon>Nematocera</taxon>
        <taxon>Chironomoidea</taxon>
        <taxon>Ceratopogonidae</taxon>
        <taxon>Ceratopogoninae</taxon>
        <taxon>Culicoides</taxon>
        <taxon>Monoculicoides</taxon>
    </lineage>
</organism>
<feature type="compositionally biased region" description="Basic and acidic residues" evidence="1">
    <location>
        <begin position="1045"/>
        <end position="1057"/>
    </location>
</feature>
<dbReference type="PANTHER" id="PTHR46848:SF1">
    <property type="entry name" value="REGULATOR OF G-PROTEIN SIGNALING 3"/>
    <property type="match status" value="1"/>
</dbReference>
<dbReference type="GO" id="GO:0005085">
    <property type="term" value="F:guanyl-nucleotide exchange factor activity"/>
    <property type="evidence" value="ECO:0007669"/>
    <property type="project" value="InterPro"/>
</dbReference>
<dbReference type="GO" id="GO:0005634">
    <property type="term" value="C:nucleus"/>
    <property type="evidence" value="ECO:0007669"/>
    <property type="project" value="TreeGrafter"/>
</dbReference>
<feature type="region of interest" description="Disordered" evidence="1">
    <location>
        <begin position="936"/>
        <end position="975"/>
    </location>
</feature>